<feature type="compositionally biased region" description="Acidic residues" evidence="4">
    <location>
        <begin position="33"/>
        <end position="42"/>
    </location>
</feature>
<feature type="region of interest" description="Disordered" evidence="4">
    <location>
        <begin position="1"/>
        <end position="136"/>
    </location>
</feature>
<dbReference type="PANTHER" id="PTHR46219">
    <property type="entry name" value="PROTEIN CBG11138"/>
    <property type="match status" value="1"/>
</dbReference>
<keyword evidence="1" id="KW-0732">Signal</keyword>
<dbReference type="Gene3D" id="1.10.10.1940">
    <property type="match status" value="2"/>
</dbReference>
<evidence type="ECO:0000256" key="2">
    <source>
        <dbReference type="ARBA" id="ARBA00023157"/>
    </source>
</evidence>
<feature type="compositionally biased region" description="Low complexity" evidence="4">
    <location>
        <begin position="79"/>
        <end position="100"/>
    </location>
</feature>
<comment type="caution">
    <text evidence="3">Lacks conserved residue(s) required for the propagation of feature annotation.</text>
</comment>
<sequence>MSTGASGGYVLNAPSNSHDMQNREAHSHAQLTEYDDTVDEDQVSSPSRPGTPTGGDVPDEENPSIEESGNPGSDENIAGGEDSSESNGGESGGSNDNGSGNPVGLPSTGKNGSTNWAGGMSEGGGASRSQGNASSGKEFFHSKATEIYGLSQYECCHDKLNPKTGISDCPALRHLCNHTLYYALMTDQCPKTCGRCKDGTVATGEECVDRVNPKTGKTECPALRYLCNHPIYHPLMRDQCPRTCNTCTTQVFAAECRDLANPLTGVSECKSKAHLCTSLIYRFVMEVQCPKTCNFCK</sequence>
<evidence type="ECO:0000313" key="7">
    <source>
        <dbReference type="Proteomes" id="UP001176961"/>
    </source>
</evidence>
<organism evidence="6 7">
    <name type="scientific">Cylicocyclus nassatus</name>
    <name type="common">Nematode worm</name>
    <dbReference type="NCBI Taxonomy" id="53992"/>
    <lineage>
        <taxon>Eukaryota</taxon>
        <taxon>Metazoa</taxon>
        <taxon>Ecdysozoa</taxon>
        <taxon>Nematoda</taxon>
        <taxon>Chromadorea</taxon>
        <taxon>Rhabditida</taxon>
        <taxon>Rhabditina</taxon>
        <taxon>Rhabditomorpha</taxon>
        <taxon>Strongyloidea</taxon>
        <taxon>Strongylidae</taxon>
        <taxon>Cylicocyclus</taxon>
    </lineage>
</organism>
<dbReference type="InterPro" id="IPR003582">
    <property type="entry name" value="ShKT_dom"/>
</dbReference>
<comment type="caution">
    <text evidence="6">The sequence shown here is derived from an EMBL/GenBank/DDBJ whole genome shotgun (WGS) entry which is preliminary data.</text>
</comment>
<evidence type="ECO:0000313" key="6">
    <source>
        <dbReference type="EMBL" id="CAJ0588985.1"/>
    </source>
</evidence>
<evidence type="ECO:0000256" key="4">
    <source>
        <dbReference type="SAM" id="MobiDB-lite"/>
    </source>
</evidence>
<dbReference type="EMBL" id="CATQJL010000001">
    <property type="protein sequence ID" value="CAJ0588985.1"/>
    <property type="molecule type" value="Genomic_DNA"/>
</dbReference>
<keyword evidence="2" id="KW-1015">Disulfide bond</keyword>
<dbReference type="AlphaFoldDB" id="A0AA36GJJ1"/>
<feature type="domain" description="ShKT" evidence="5">
    <location>
        <begin position="256"/>
        <end position="296"/>
    </location>
</feature>
<feature type="domain" description="ShKT" evidence="5">
    <location>
        <begin position="155"/>
        <end position="196"/>
    </location>
</feature>
<keyword evidence="7" id="KW-1185">Reference proteome</keyword>
<evidence type="ECO:0000259" key="5">
    <source>
        <dbReference type="PROSITE" id="PS51670"/>
    </source>
</evidence>
<dbReference type="FunFam" id="1.10.10.1940:FF:000002">
    <property type="entry name" value="PHAryngeal gland Toxin-related"/>
    <property type="match status" value="2"/>
</dbReference>
<evidence type="ECO:0000256" key="1">
    <source>
        <dbReference type="ARBA" id="ARBA00022729"/>
    </source>
</evidence>
<reference evidence="6" key="1">
    <citation type="submission" date="2023-07" db="EMBL/GenBank/DDBJ databases">
        <authorList>
            <consortium name="CYATHOMIX"/>
        </authorList>
    </citation>
    <scope>NUCLEOTIDE SEQUENCE</scope>
    <source>
        <strain evidence="6">N/A</strain>
    </source>
</reference>
<dbReference type="Pfam" id="PF01549">
    <property type="entry name" value="ShK"/>
    <property type="match status" value="3"/>
</dbReference>
<proteinExistence type="predicted"/>
<dbReference type="SMART" id="SM00254">
    <property type="entry name" value="ShKT"/>
    <property type="match status" value="3"/>
</dbReference>
<gene>
    <name evidence="6" type="ORF">CYNAS_LOCUS968</name>
</gene>
<dbReference type="PROSITE" id="PS51670">
    <property type="entry name" value="SHKT"/>
    <property type="match status" value="3"/>
</dbReference>
<dbReference type="Proteomes" id="UP001176961">
    <property type="component" value="Unassembled WGS sequence"/>
</dbReference>
<evidence type="ECO:0000256" key="3">
    <source>
        <dbReference type="PROSITE-ProRule" id="PRU01005"/>
    </source>
</evidence>
<dbReference type="PANTHER" id="PTHR46219:SF5">
    <property type="entry name" value="SHKT DOMAIN-CONTAINING PROTEIN"/>
    <property type="match status" value="1"/>
</dbReference>
<protein>
    <recommendedName>
        <fullName evidence="5">ShKT domain-containing protein</fullName>
    </recommendedName>
</protein>
<name>A0AA36GJJ1_CYLNA</name>
<dbReference type="Gene3D" id="1.10.10.1870">
    <property type="entry name" value="ShTK domain-like"/>
    <property type="match status" value="1"/>
</dbReference>
<feature type="domain" description="ShKT" evidence="5">
    <location>
        <begin position="207"/>
        <end position="247"/>
    </location>
</feature>
<accession>A0AA36GJJ1</accession>